<dbReference type="Gene3D" id="2.60.120.680">
    <property type="entry name" value="GOLD domain"/>
    <property type="match status" value="1"/>
</dbReference>
<dbReference type="STRING" id="6832.A0A553P4U9"/>
<dbReference type="PANTHER" id="PTHR22973">
    <property type="entry name" value="LD35087P"/>
    <property type="match status" value="1"/>
</dbReference>
<keyword evidence="2" id="KW-0175">Coiled coil</keyword>
<dbReference type="Pfam" id="PF00887">
    <property type="entry name" value="ACBP"/>
    <property type="match status" value="1"/>
</dbReference>
<feature type="non-terminal residue" evidence="6">
    <location>
        <position position="439"/>
    </location>
</feature>
<dbReference type="InterPro" id="IPR052269">
    <property type="entry name" value="Golgi-PI4KB_interaction"/>
</dbReference>
<comment type="caution">
    <text evidence="6">The sequence shown here is derived from an EMBL/GenBank/DDBJ whole genome shotgun (WGS) entry which is preliminary data.</text>
</comment>
<evidence type="ECO:0000256" key="2">
    <source>
        <dbReference type="SAM" id="Coils"/>
    </source>
</evidence>
<dbReference type="SUPFAM" id="SSF47027">
    <property type="entry name" value="Acyl-CoA binding protein"/>
    <property type="match status" value="1"/>
</dbReference>
<dbReference type="EMBL" id="VCGU01000008">
    <property type="protein sequence ID" value="TRY72719.1"/>
    <property type="molecule type" value="Genomic_DNA"/>
</dbReference>
<sequence>MSEPVVAENDTNDSKGSEKAETNETSPKDNVAELKSIYRKVIKFYKENAGKSVSLPYQAKLMLVAYTQQVVHGPCSQANVEPVGAFDVIGKDRRNAWLTLGEMSQDDAMRQFISQVEELMPMVKPFLEAQQQAEEKEMENMQQKRLEQETLDERQKATLEAERLAHLERQRQEDQRRQIQDALNKQTFTQFRAYAEQQYPNNPDQQAVLIRQLQEQHYYQYMQQIYQQQMENHVSSTMAANGVNAGDGTPTNDTASTDTASHDDLQYRQHHPNLPPANMWTKKELTEFKDRIRTDGGDGIFKVGHGETVTIRVPTAEDGTALFWEFATDSYDIAFGVFFEWNKTDETEVSIHVSDSEDEDLDDEYLDENGDPETGSTAALVDKGPPTSVVVPIFRRDCHKEVYAGTHPYPAQGVYLLKFDNTYSLWRSKTLYYRVYYTK</sequence>
<evidence type="ECO:0000313" key="6">
    <source>
        <dbReference type="EMBL" id="TRY72719.1"/>
    </source>
</evidence>
<accession>A0A553P4U9</accession>
<evidence type="ECO:0000256" key="3">
    <source>
        <dbReference type="SAM" id="MobiDB-lite"/>
    </source>
</evidence>
<dbReference type="InterPro" id="IPR000582">
    <property type="entry name" value="Acyl-CoA-binding_protein"/>
</dbReference>
<evidence type="ECO:0000256" key="1">
    <source>
        <dbReference type="ARBA" id="ARBA00022990"/>
    </source>
</evidence>
<dbReference type="AlphaFoldDB" id="A0A553P4U9"/>
<evidence type="ECO:0000313" key="7">
    <source>
        <dbReference type="Proteomes" id="UP000318571"/>
    </source>
</evidence>
<dbReference type="PROSITE" id="PS50866">
    <property type="entry name" value="GOLD"/>
    <property type="match status" value="1"/>
</dbReference>
<keyword evidence="1" id="KW-0007">Acetylation</keyword>
<name>A0A553P4U9_TIGCA</name>
<evidence type="ECO:0000259" key="5">
    <source>
        <dbReference type="PROSITE" id="PS51228"/>
    </source>
</evidence>
<feature type="region of interest" description="Disordered" evidence="3">
    <location>
        <begin position="239"/>
        <end position="260"/>
    </location>
</feature>
<feature type="region of interest" description="Disordered" evidence="3">
    <location>
        <begin position="1"/>
        <end position="29"/>
    </location>
</feature>
<feature type="compositionally biased region" description="Basic and acidic residues" evidence="3">
    <location>
        <begin position="12"/>
        <end position="29"/>
    </location>
</feature>
<protein>
    <recommendedName>
        <fullName evidence="8">ACB domain-containing protein</fullName>
    </recommendedName>
</protein>
<dbReference type="InterPro" id="IPR009038">
    <property type="entry name" value="GOLD_dom"/>
</dbReference>
<gene>
    <name evidence="6" type="ORF">TCAL_00983</name>
</gene>
<dbReference type="PROSITE" id="PS51228">
    <property type="entry name" value="ACB_2"/>
    <property type="match status" value="1"/>
</dbReference>
<dbReference type="GO" id="GO:0000062">
    <property type="term" value="F:fatty-acyl-CoA binding"/>
    <property type="evidence" value="ECO:0007669"/>
    <property type="project" value="InterPro"/>
</dbReference>
<dbReference type="Gene3D" id="1.20.80.10">
    <property type="match status" value="1"/>
</dbReference>
<feature type="domain" description="ACB" evidence="5">
    <location>
        <begin position="34"/>
        <end position="125"/>
    </location>
</feature>
<dbReference type="Pfam" id="PF13897">
    <property type="entry name" value="GOLD_2"/>
    <property type="match status" value="1"/>
</dbReference>
<evidence type="ECO:0000259" key="4">
    <source>
        <dbReference type="PROSITE" id="PS50866"/>
    </source>
</evidence>
<evidence type="ECO:0008006" key="8">
    <source>
        <dbReference type="Google" id="ProtNLM"/>
    </source>
</evidence>
<keyword evidence="7" id="KW-1185">Reference proteome</keyword>
<feature type="coiled-coil region" evidence="2">
    <location>
        <begin position="124"/>
        <end position="151"/>
    </location>
</feature>
<dbReference type="InterPro" id="IPR014352">
    <property type="entry name" value="FERM/acyl-CoA-bd_prot_sf"/>
</dbReference>
<dbReference type="PANTHER" id="PTHR22973:SF12">
    <property type="entry name" value="LD35087P"/>
    <property type="match status" value="1"/>
</dbReference>
<reference evidence="6 7" key="1">
    <citation type="journal article" date="2018" name="Nat. Ecol. Evol.">
        <title>Genomic signatures of mitonuclear coevolution across populations of Tigriopus californicus.</title>
        <authorList>
            <person name="Barreto F.S."/>
            <person name="Watson E.T."/>
            <person name="Lima T.G."/>
            <person name="Willett C.S."/>
            <person name="Edmands S."/>
            <person name="Li W."/>
            <person name="Burton R.S."/>
        </authorList>
    </citation>
    <scope>NUCLEOTIDE SEQUENCE [LARGE SCALE GENOMIC DNA]</scope>
    <source>
        <strain evidence="6 7">San Diego</strain>
    </source>
</reference>
<dbReference type="Proteomes" id="UP000318571">
    <property type="component" value="Chromosome 7"/>
</dbReference>
<dbReference type="OMA" id="SYSIWRS"/>
<organism evidence="6 7">
    <name type="scientific">Tigriopus californicus</name>
    <name type="common">Marine copepod</name>
    <dbReference type="NCBI Taxonomy" id="6832"/>
    <lineage>
        <taxon>Eukaryota</taxon>
        <taxon>Metazoa</taxon>
        <taxon>Ecdysozoa</taxon>
        <taxon>Arthropoda</taxon>
        <taxon>Crustacea</taxon>
        <taxon>Multicrustacea</taxon>
        <taxon>Hexanauplia</taxon>
        <taxon>Copepoda</taxon>
        <taxon>Harpacticoida</taxon>
        <taxon>Harpacticidae</taxon>
        <taxon>Tigriopus</taxon>
    </lineage>
</organism>
<dbReference type="GO" id="GO:0000139">
    <property type="term" value="C:Golgi membrane"/>
    <property type="evidence" value="ECO:0007669"/>
    <property type="project" value="TreeGrafter"/>
</dbReference>
<dbReference type="InterPro" id="IPR035984">
    <property type="entry name" value="Acyl-CoA-binding_sf"/>
</dbReference>
<dbReference type="InterPro" id="IPR036598">
    <property type="entry name" value="GOLD_dom_sf"/>
</dbReference>
<proteinExistence type="predicted"/>
<feature type="domain" description="GOLD" evidence="4">
    <location>
        <begin position="282"/>
        <end position="437"/>
    </location>
</feature>
<dbReference type="SUPFAM" id="SSF101576">
    <property type="entry name" value="Supernatant protein factor (SPF), C-terminal domain"/>
    <property type="match status" value="1"/>
</dbReference>